<keyword evidence="7" id="KW-1185">Reference proteome</keyword>
<dbReference type="PANTHER" id="PTHR36918:SF1">
    <property type="entry name" value="PROTEIN-EXPORT PROTEIN SECB"/>
    <property type="match status" value="1"/>
</dbReference>
<dbReference type="EMBL" id="FRBX01000001">
    <property type="protein sequence ID" value="SHL64078.1"/>
    <property type="molecule type" value="Genomic_DNA"/>
</dbReference>
<dbReference type="EMBL" id="MUHB01000012">
    <property type="protein sequence ID" value="OXB03710.1"/>
    <property type="molecule type" value="Genomic_DNA"/>
</dbReference>
<dbReference type="SUPFAM" id="SSF54611">
    <property type="entry name" value="SecB-like"/>
    <property type="match status" value="1"/>
</dbReference>
<dbReference type="PANTHER" id="PTHR36918">
    <property type="match status" value="1"/>
</dbReference>
<reference evidence="5 8" key="1">
    <citation type="submission" date="2016-11" db="EMBL/GenBank/DDBJ databases">
        <title>Whole genomes of Flavobacteriaceae.</title>
        <authorList>
            <person name="Stine C."/>
            <person name="Li C."/>
            <person name="Tadesse D."/>
        </authorList>
    </citation>
    <scope>NUCLEOTIDE SEQUENCE [LARGE SCALE GENOMIC DNA]</scope>
    <source>
        <strain evidence="5 8">ATCC 19366</strain>
    </source>
</reference>
<dbReference type="InterPro" id="IPR003708">
    <property type="entry name" value="SecB"/>
</dbReference>
<comment type="caution">
    <text evidence="5">The sequence shown here is derived from an EMBL/GenBank/DDBJ whole genome shotgun (WGS) entry which is preliminary data.</text>
</comment>
<accession>A0AB36NZ85</accession>
<dbReference type="GO" id="GO:0051262">
    <property type="term" value="P:protein tetramerization"/>
    <property type="evidence" value="ECO:0007669"/>
    <property type="project" value="InterPro"/>
</dbReference>
<evidence type="ECO:0000313" key="6">
    <source>
        <dbReference type="EMBL" id="SHL64078.1"/>
    </source>
</evidence>
<evidence type="ECO:0000313" key="8">
    <source>
        <dbReference type="Proteomes" id="UP000198431"/>
    </source>
</evidence>
<evidence type="ECO:0000256" key="1">
    <source>
        <dbReference type="ARBA" id="ARBA00009990"/>
    </source>
</evidence>
<dbReference type="RefSeq" id="WP_073394064.1">
    <property type="nucleotide sequence ID" value="NZ_FRBX01000001.1"/>
</dbReference>
<sequence>MSDNNKTYKLKSLSLIESNFRREAEIDFSIEIENEIDIDIQHTLIANDVIITLQVDLIGKYKRKKLFRFTTKYLGVFEIGNEDILPVEKFVEANGPAIMYPFIREHIAGTSLKAGMKPVLLPPVNFIKLSLDNKAKKALSK</sequence>
<organism evidence="5 8">
    <name type="scientific">Flavobacterium pectinovorum</name>
    <dbReference type="NCBI Taxonomy" id="29533"/>
    <lineage>
        <taxon>Bacteria</taxon>
        <taxon>Pseudomonadati</taxon>
        <taxon>Bacteroidota</taxon>
        <taxon>Flavobacteriia</taxon>
        <taxon>Flavobacteriales</taxon>
        <taxon>Flavobacteriaceae</taxon>
        <taxon>Flavobacterium</taxon>
    </lineage>
</organism>
<dbReference type="Gene3D" id="3.10.420.10">
    <property type="entry name" value="SecB-like"/>
    <property type="match status" value="1"/>
</dbReference>
<evidence type="ECO:0000256" key="2">
    <source>
        <dbReference type="ARBA" id="ARBA00022448"/>
    </source>
</evidence>
<gene>
    <name evidence="5" type="ORF">B0A72_14490</name>
    <name evidence="6" type="ORF">SAMN05444387_1128</name>
</gene>
<dbReference type="Pfam" id="PF02556">
    <property type="entry name" value="SecB"/>
    <property type="match status" value="1"/>
</dbReference>
<dbReference type="InterPro" id="IPR035958">
    <property type="entry name" value="SecB-like_sf"/>
</dbReference>
<proteinExistence type="inferred from homology"/>
<comment type="similarity">
    <text evidence="1">Belongs to the SecB family.</text>
</comment>
<protein>
    <submittedName>
        <fullName evidence="6">Preprotein translocase subunit SecB</fullName>
    </submittedName>
</protein>
<evidence type="ECO:0000256" key="4">
    <source>
        <dbReference type="ARBA" id="ARBA00023010"/>
    </source>
</evidence>
<dbReference type="Proteomes" id="UP000198431">
    <property type="component" value="Unassembled WGS sequence"/>
</dbReference>
<evidence type="ECO:0000256" key="3">
    <source>
        <dbReference type="ARBA" id="ARBA00022927"/>
    </source>
</evidence>
<name>A0AB36NZ85_9FLAO</name>
<dbReference type="Proteomes" id="UP000184216">
    <property type="component" value="Unassembled WGS sequence"/>
</dbReference>
<dbReference type="GO" id="GO:0051082">
    <property type="term" value="F:unfolded protein binding"/>
    <property type="evidence" value="ECO:0007669"/>
    <property type="project" value="InterPro"/>
</dbReference>
<dbReference type="AlphaFoldDB" id="A0AB36NZ85"/>
<keyword evidence="3" id="KW-0653">Protein transport</keyword>
<evidence type="ECO:0000313" key="7">
    <source>
        <dbReference type="Proteomes" id="UP000184216"/>
    </source>
</evidence>
<reference evidence="6 7" key="2">
    <citation type="submission" date="2016-11" db="EMBL/GenBank/DDBJ databases">
        <authorList>
            <person name="Varghese N."/>
            <person name="Submissions S."/>
        </authorList>
    </citation>
    <scope>NUCLEOTIDE SEQUENCE [LARGE SCALE GENOMIC DNA]</scope>
    <source>
        <strain evidence="6 7">DSM 6368</strain>
    </source>
</reference>
<keyword evidence="2" id="KW-0813">Transport</keyword>
<keyword evidence="4" id="KW-0811">Translocation</keyword>
<evidence type="ECO:0000313" key="5">
    <source>
        <dbReference type="EMBL" id="OXB03710.1"/>
    </source>
</evidence>
<dbReference type="GO" id="GO:0015031">
    <property type="term" value="P:protein transport"/>
    <property type="evidence" value="ECO:0007669"/>
    <property type="project" value="UniProtKB-KW"/>
</dbReference>